<reference evidence="1 2" key="1">
    <citation type="submission" date="2014-04" db="EMBL/GenBank/DDBJ databases">
        <authorList>
            <consortium name="DOE Joint Genome Institute"/>
            <person name="Kuo A."/>
            <person name="Tarkka M."/>
            <person name="Buscot F."/>
            <person name="Kohler A."/>
            <person name="Nagy L.G."/>
            <person name="Floudas D."/>
            <person name="Copeland A."/>
            <person name="Barry K.W."/>
            <person name="Cichocki N."/>
            <person name="Veneault-Fourrey C."/>
            <person name="LaButti K."/>
            <person name="Lindquist E.A."/>
            <person name="Lipzen A."/>
            <person name="Lundell T."/>
            <person name="Morin E."/>
            <person name="Murat C."/>
            <person name="Sun H."/>
            <person name="Tunlid A."/>
            <person name="Henrissat B."/>
            <person name="Grigoriev I.V."/>
            <person name="Hibbett D.S."/>
            <person name="Martin F."/>
            <person name="Nordberg H.P."/>
            <person name="Cantor M.N."/>
            <person name="Hua S.X."/>
        </authorList>
    </citation>
    <scope>NUCLEOTIDE SEQUENCE [LARGE SCALE GENOMIC DNA]</scope>
    <source>
        <strain evidence="1 2">F 1598</strain>
    </source>
</reference>
<dbReference type="EMBL" id="KN832980">
    <property type="protein sequence ID" value="KIM87075.1"/>
    <property type="molecule type" value="Genomic_DNA"/>
</dbReference>
<dbReference type="InParanoid" id="A0A0C3FSB0"/>
<proteinExistence type="predicted"/>
<evidence type="ECO:0000313" key="2">
    <source>
        <dbReference type="Proteomes" id="UP000054166"/>
    </source>
</evidence>
<name>A0A0C3FSB0_PILCF</name>
<protein>
    <submittedName>
        <fullName evidence="1">Uncharacterized protein</fullName>
    </submittedName>
</protein>
<dbReference type="Proteomes" id="UP000054166">
    <property type="component" value="Unassembled WGS sequence"/>
</dbReference>
<sequence>MPSFLQVPRALGCWWVLQNDIDPTSYPLPQGLQHCPILSVGDDPDWCDQLISAHGDETPLGAAVRQAWEHITAVDRELMLLCWAGGRRNYYDEHVLGPKPIFGSAFDMIDRDLIGDSVSYRLQ</sequence>
<reference evidence="2" key="2">
    <citation type="submission" date="2015-01" db="EMBL/GenBank/DDBJ databases">
        <title>Evolutionary Origins and Diversification of the Mycorrhizal Mutualists.</title>
        <authorList>
            <consortium name="DOE Joint Genome Institute"/>
            <consortium name="Mycorrhizal Genomics Consortium"/>
            <person name="Kohler A."/>
            <person name="Kuo A."/>
            <person name="Nagy L.G."/>
            <person name="Floudas D."/>
            <person name="Copeland A."/>
            <person name="Barry K.W."/>
            <person name="Cichocki N."/>
            <person name="Veneault-Fourrey C."/>
            <person name="LaButti K."/>
            <person name="Lindquist E.A."/>
            <person name="Lipzen A."/>
            <person name="Lundell T."/>
            <person name="Morin E."/>
            <person name="Murat C."/>
            <person name="Riley R."/>
            <person name="Ohm R."/>
            <person name="Sun H."/>
            <person name="Tunlid A."/>
            <person name="Henrissat B."/>
            <person name="Grigoriev I.V."/>
            <person name="Hibbett D.S."/>
            <person name="Martin F."/>
        </authorList>
    </citation>
    <scope>NUCLEOTIDE SEQUENCE [LARGE SCALE GENOMIC DNA]</scope>
    <source>
        <strain evidence="2">F 1598</strain>
    </source>
</reference>
<dbReference type="AlphaFoldDB" id="A0A0C3FSB0"/>
<organism evidence="1 2">
    <name type="scientific">Piloderma croceum (strain F 1598)</name>
    <dbReference type="NCBI Taxonomy" id="765440"/>
    <lineage>
        <taxon>Eukaryota</taxon>
        <taxon>Fungi</taxon>
        <taxon>Dikarya</taxon>
        <taxon>Basidiomycota</taxon>
        <taxon>Agaricomycotina</taxon>
        <taxon>Agaricomycetes</taxon>
        <taxon>Agaricomycetidae</taxon>
        <taxon>Atheliales</taxon>
        <taxon>Atheliaceae</taxon>
        <taxon>Piloderma</taxon>
    </lineage>
</organism>
<evidence type="ECO:0000313" key="1">
    <source>
        <dbReference type="EMBL" id="KIM87075.1"/>
    </source>
</evidence>
<dbReference type="HOGENOM" id="CLU_2016112_0_0_1"/>
<keyword evidence="2" id="KW-1185">Reference proteome</keyword>
<accession>A0A0C3FSB0</accession>
<gene>
    <name evidence="1" type="ORF">PILCRDRAFT_815536</name>
</gene>